<dbReference type="SUPFAM" id="SSF51366">
    <property type="entry name" value="Ribulose-phoshate binding barrel"/>
    <property type="match status" value="1"/>
</dbReference>
<reference evidence="4" key="1">
    <citation type="submission" date="2022-12" db="EMBL/GenBank/DDBJ databases">
        <title>Marinomonas 15G1-11 sp. nov, isolated from marine algae.</title>
        <authorList>
            <person name="Butt M."/>
            <person name="Choi D.G."/>
            <person name="Kim J.M."/>
            <person name="Lee J.K."/>
            <person name="Baek J.H."/>
            <person name="Jeon C.O."/>
        </authorList>
    </citation>
    <scope>NUCLEOTIDE SEQUENCE</scope>
    <source>
        <strain evidence="4">15G1-11</strain>
    </source>
</reference>
<dbReference type="PANTHER" id="PTHR35039">
    <property type="entry name" value="3-KETO-L-GULONATE-6-PHOSPHATE DECARBOXYLASE SGBH-RELATED"/>
    <property type="match status" value="1"/>
</dbReference>
<dbReference type="CDD" id="cd04726">
    <property type="entry name" value="KGPDC_HPS"/>
    <property type="match status" value="1"/>
</dbReference>
<dbReference type="NCBIfam" id="NF009832">
    <property type="entry name" value="PRK13306.1"/>
    <property type="match status" value="1"/>
</dbReference>
<evidence type="ECO:0000256" key="2">
    <source>
        <dbReference type="ARBA" id="ARBA00023277"/>
    </source>
</evidence>
<dbReference type="SMART" id="SM00934">
    <property type="entry name" value="OMPdecase"/>
    <property type="match status" value="1"/>
</dbReference>
<evidence type="ECO:0000313" key="4">
    <source>
        <dbReference type="EMBL" id="MCZ2721035.1"/>
    </source>
</evidence>
<dbReference type="Gene3D" id="3.20.20.70">
    <property type="entry name" value="Aldolase class I"/>
    <property type="match status" value="1"/>
</dbReference>
<accession>A0ABT4JS15</accession>
<dbReference type="EMBL" id="JAPUBN010000011">
    <property type="protein sequence ID" value="MCZ2721035.1"/>
    <property type="molecule type" value="Genomic_DNA"/>
</dbReference>
<dbReference type="InterPro" id="IPR011060">
    <property type="entry name" value="RibuloseP-bd_barrel"/>
</dbReference>
<feature type="domain" description="Orotidine 5'-phosphate decarboxylase" evidence="3">
    <location>
        <begin position="5"/>
        <end position="206"/>
    </location>
</feature>
<dbReference type="PANTHER" id="PTHR35039:SF3">
    <property type="entry name" value="3-KETO-L-GULONATE-6-PHOSPHATE DECARBOXYLASE SGBH-RELATED"/>
    <property type="match status" value="1"/>
</dbReference>
<dbReference type="InterPro" id="IPR013785">
    <property type="entry name" value="Aldolase_TIM"/>
</dbReference>
<organism evidence="4 5">
    <name type="scientific">Marinomonas phaeophyticola</name>
    <dbReference type="NCBI Taxonomy" id="3004091"/>
    <lineage>
        <taxon>Bacteria</taxon>
        <taxon>Pseudomonadati</taxon>
        <taxon>Pseudomonadota</taxon>
        <taxon>Gammaproteobacteria</taxon>
        <taxon>Oceanospirillales</taxon>
        <taxon>Oceanospirillaceae</taxon>
        <taxon>Marinomonas</taxon>
    </lineage>
</organism>
<dbReference type="Pfam" id="PF00215">
    <property type="entry name" value="OMPdecase"/>
    <property type="match status" value="1"/>
</dbReference>
<evidence type="ECO:0000256" key="1">
    <source>
        <dbReference type="ARBA" id="ARBA00023239"/>
    </source>
</evidence>
<keyword evidence="2" id="KW-0119">Carbohydrate metabolism</keyword>
<name>A0ABT4JS15_9GAMM</name>
<keyword evidence="5" id="KW-1185">Reference proteome</keyword>
<evidence type="ECO:0000313" key="5">
    <source>
        <dbReference type="Proteomes" id="UP001149719"/>
    </source>
</evidence>
<protein>
    <submittedName>
        <fullName evidence="4">3-keto-L-gulonate-6-phosphate decarboxylase UlaD</fullName>
    </submittedName>
</protein>
<proteinExistence type="predicted"/>
<dbReference type="InterPro" id="IPR001754">
    <property type="entry name" value="OMPdeCOase_dom"/>
</dbReference>
<dbReference type="Proteomes" id="UP001149719">
    <property type="component" value="Unassembled WGS sequence"/>
</dbReference>
<sequence>MTKPLLQIALDATNIQKAMDSVENIASFVDVIEVGTILAFAEGVGSVSLLRAKYPQHIIVCDMKITDASAILTKMALEAGANWVTVSAAAHIETIRSAYKVAQSYNGEVQIELYGHWTLEDAKSWVNMGITQAIYHRSRDAELAGVTWTDEDLTKMKALSDLGIELSITGGIVPEDLSLFQNIKVKAFIAGRALASEQGETIAASFHSQIAKYW</sequence>
<dbReference type="InterPro" id="IPR041710">
    <property type="entry name" value="HPS/KGPDC"/>
</dbReference>
<keyword evidence="1" id="KW-0456">Lyase</keyword>
<comment type="caution">
    <text evidence="4">The sequence shown here is derived from an EMBL/GenBank/DDBJ whole genome shotgun (WGS) entry which is preliminary data.</text>
</comment>
<evidence type="ECO:0000259" key="3">
    <source>
        <dbReference type="SMART" id="SM00934"/>
    </source>
</evidence>
<dbReference type="RefSeq" id="WP_269123395.1">
    <property type="nucleotide sequence ID" value="NZ_JAPUBN010000011.1"/>
</dbReference>
<gene>
    <name evidence="4" type="ORF">O1D97_05065</name>
</gene>